<dbReference type="GO" id="GO:0006629">
    <property type="term" value="P:lipid metabolic process"/>
    <property type="evidence" value="ECO:0007669"/>
    <property type="project" value="UniProtKB-ARBA"/>
</dbReference>
<dbReference type="Ensembl" id="ENSEBUT00000017654.1">
    <property type="protein sequence ID" value="ENSEBUP00000017078.1"/>
    <property type="gene ID" value="ENSEBUG00000010682.1"/>
</dbReference>
<evidence type="ECO:0000256" key="1">
    <source>
        <dbReference type="ARBA" id="ARBA00023002"/>
    </source>
</evidence>
<dbReference type="InterPro" id="IPR020904">
    <property type="entry name" value="Sc_DH/Rdtase_CS"/>
</dbReference>
<dbReference type="OMA" id="TWAWWLT"/>
<dbReference type="InterPro" id="IPR057326">
    <property type="entry name" value="KR_dom"/>
</dbReference>
<dbReference type="PANTHER" id="PTHR44269">
    <property type="entry name" value="DEHYDROGENASE/REDUCTASE SDR FAMILY MEMBER 7-RELATED"/>
    <property type="match status" value="1"/>
</dbReference>
<dbReference type="Proteomes" id="UP000694388">
    <property type="component" value="Unplaced"/>
</dbReference>
<dbReference type="InterPro" id="IPR002347">
    <property type="entry name" value="SDR_fam"/>
</dbReference>
<evidence type="ECO:0000313" key="5">
    <source>
        <dbReference type="Proteomes" id="UP000694388"/>
    </source>
</evidence>
<reference evidence="4" key="2">
    <citation type="submission" date="2025-09" db="UniProtKB">
        <authorList>
            <consortium name="Ensembl"/>
        </authorList>
    </citation>
    <scope>IDENTIFICATION</scope>
</reference>
<evidence type="ECO:0000259" key="3">
    <source>
        <dbReference type="SMART" id="SM00822"/>
    </source>
</evidence>
<evidence type="ECO:0000313" key="4">
    <source>
        <dbReference type="Ensembl" id="ENSEBUP00000017078.1"/>
    </source>
</evidence>
<feature type="domain" description="Ketoreductase" evidence="3">
    <location>
        <begin position="47"/>
        <end position="229"/>
    </location>
</feature>
<keyword evidence="5" id="KW-1185">Reference proteome</keyword>
<dbReference type="InterPro" id="IPR036291">
    <property type="entry name" value="NAD(P)-bd_dom_sf"/>
</dbReference>
<reference evidence="4" key="1">
    <citation type="submission" date="2025-08" db="UniProtKB">
        <authorList>
            <consortium name="Ensembl"/>
        </authorList>
    </citation>
    <scope>IDENTIFICATION</scope>
</reference>
<dbReference type="PROSITE" id="PS00061">
    <property type="entry name" value="ADH_SHORT"/>
    <property type="match status" value="1"/>
</dbReference>
<accession>A0A8C4QKZ4</accession>
<dbReference type="SUPFAM" id="SSF51735">
    <property type="entry name" value="NAD(P)-binding Rossmann-fold domains"/>
    <property type="match status" value="1"/>
</dbReference>
<dbReference type="InterPro" id="IPR053011">
    <property type="entry name" value="SDR_family_member_7"/>
</dbReference>
<dbReference type="PRINTS" id="PR00080">
    <property type="entry name" value="SDRFAMILY"/>
</dbReference>
<name>A0A8C4QKZ4_EPTBU</name>
<dbReference type="GO" id="GO:0016491">
    <property type="term" value="F:oxidoreductase activity"/>
    <property type="evidence" value="ECO:0007669"/>
    <property type="project" value="UniProtKB-KW"/>
</dbReference>
<proteinExistence type="inferred from homology"/>
<dbReference type="Pfam" id="PF00106">
    <property type="entry name" value="adh_short"/>
    <property type="match status" value="1"/>
</dbReference>
<evidence type="ECO:0000256" key="2">
    <source>
        <dbReference type="RuleBase" id="RU000363"/>
    </source>
</evidence>
<dbReference type="PRINTS" id="PR00081">
    <property type="entry name" value="GDHRDH"/>
</dbReference>
<dbReference type="AlphaFoldDB" id="A0A8C4QKZ4"/>
<keyword evidence="1" id="KW-0560">Oxidoreductase</keyword>
<dbReference type="PANTHER" id="PTHR44269:SF1">
    <property type="entry name" value="DEHYDROGENASE_REDUCTASE SDR FAMILY MEMBER 7"/>
    <property type="match status" value="1"/>
</dbReference>
<dbReference type="Gene3D" id="3.40.50.720">
    <property type="entry name" value="NAD(P)-binding Rossmann-like Domain"/>
    <property type="match status" value="1"/>
</dbReference>
<protein>
    <submittedName>
        <fullName evidence="4">Dehydrogenase/reductase (SDR family) member 7</fullName>
    </submittedName>
</protein>
<sequence length="336" mass="36875">MDLLFWTAVAIVAFLVQIFRLIRADGDLSLMWAEAFGASPASALQGKVVWLTGASGGIGEHLAYQLAECGCRLVLSSRKEDELERVKKTCLERSNLSCANVLVLPLDLLDVDSHEECLQSVLRHFGKVDVLLNNGGRSQRSLFLDTSLAVIRSLMELNYIGTVSLTQLVLREMVQRGHGTVVVVNSFAGICGVPLASGYCASKHALMGLCNSLQIELGHQSGIKILSVCPGPVQSNIVKNAFTEELGKLAPYSENEEHKMATARCARLILIAMANNLLETWISSQPLLLYPYIWQYLPSLCRALSLMVGRRRIENLRSGLDADAYFTRSTCKTKST</sequence>
<dbReference type="SMART" id="SM00822">
    <property type="entry name" value="PKS_KR"/>
    <property type="match status" value="1"/>
</dbReference>
<comment type="similarity">
    <text evidence="2">Belongs to the short-chain dehydrogenases/reductases (SDR) family.</text>
</comment>
<organism evidence="4 5">
    <name type="scientific">Eptatretus burgeri</name>
    <name type="common">Inshore hagfish</name>
    <dbReference type="NCBI Taxonomy" id="7764"/>
    <lineage>
        <taxon>Eukaryota</taxon>
        <taxon>Metazoa</taxon>
        <taxon>Chordata</taxon>
        <taxon>Craniata</taxon>
        <taxon>Vertebrata</taxon>
        <taxon>Cyclostomata</taxon>
        <taxon>Myxini</taxon>
        <taxon>Myxiniformes</taxon>
        <taxon>Myxinidae</taxon>
        <taxon>Eptatretinae</taxon>
        <taxon>Eptatretus</taxon>
    </lineage>
</organism>
<dbReference type="GeneTree" id="ENSGT00940000155226"/>